<dbReference type="Pfam" id="PF08911">
    <property type="entry name" value="NUP50"/>
    <property type="match status" value="1"/>
</dbReference>
<feature type="compositionally biased region" description="Basic and acidic residues" evidence="8">
    <location>
        <begin position="10"/>
        <end position="19"/>
    </location>
</feature>
<dbReference type="eggNOG" id="KOG4719">
    <property type="taxonomic scope" value="Eukaryota"/>
</dbReference>
<dbReference type="EMBL" id="FO082053">
    <property type="protein sequence ID" value="CCE80169.1"/>
    <property type="molecule type" value="Genomic_DNA"/>
</dbReference>
<feature type="compositionally biased region" description="Polar residues" evidence="8">
    <location>
        <begin position="333"/>
        <end position="362"/>
    </location>
</feature>
<dbReference type="GO" id="GO:0015031">
    <property type="term" value="P:protein transport"/>
    <property type="evidence" value="ECO:0007669"/>
    <property type="project" value="UniProtKB-KW"/>
</dbReference>
<reference evidence="12" key="2">
    <citation type="journal article" date="2012" name="G3 (Bethesda)">
        <title>Pichia sorbitophila, an interspecies yeast hybrid reveals early steps of genome resolution following polyploidization.</title>
        <authorList>
            <person name="Leh Louis V."/>
            <person name="Despons L."/>
            <person name="Friedrich A."/>
            <person name="Martin T."/>
            <person name="Durrens P."/>
            <person name="Casaregola S."/>
            <person name="Neuveglise C."/>
            <person name="Fairhead C."/>
            <person name="Marck C."/>
            <person name="Cruz J.A."/>
            <person name="Straub M.L."/>
            <person name="Kugler V."/>
            <person name="Sacerdot C."/>
            <person name="Uzunov Z."/>
            <person name="Thierry A."/>
            <person name="Weiss S."/>
            <person name="Bleykasten C."/>
            <person name="De Montigny J."/>
            <person name="Jacques N."/>
            <person name="Jung P."/>
            <person name="Lemaire M."/>
            <person name="Mallet S."/>
            <person name="Morel G."/>
            <person name="Richard G.F."/>
            <person name="Sarkar A."/>
            <person name="Savel G."/>
            <person name="Schacherer J."/>
            <person name="Seret M.L."/>
            <person name="Talla E."/>
            <person name="Samson G."/>
            <person name="Jubin C."/>
            <person name="Poulain J."/>
            <person name="Vacherie B."/>
            <person name="Barbe V."/>
            <person name="Pelletier E."/>
            <person name="Sherman D.J."/>
            <person name="Westhof E."/>
            <person name="Weissenbach J."/>
            <person name="Baret P.V."/>
            <person name="Wincker P."/>
            <person name="Gaillardin C."/>
            <person name="Dujon B."/>
            <person name="Souciet J.L."/>
        </authorList>
    </citation>
    <scope>NUCLEOTIDE SEQUENCE [LARGE SCALE GENOMIC DNA]</scope>
    <source>
        <strain evidence="12">ATCC MYA-4447 / BCRC 22081 / CBS 7064 / NBRC 10061 / NRRL Y-12695</strain>
    </source>
</reference>
<feature type="compositionally biased region" description="Basic and acidic residues" evidence="8">
    <location>
        <begin position="82"/>
        <end position="92"/>
    </location>
</feature>
<accession>G8YHN2</accession>
<feature type="compositionally biased region" description="Basic and acidic residues" evidence="8">
    <location>
        <begin position="201"/>
        <end position="211"/>
    </location>
</feature>
<protein>
    <submittedName>
        <fullName evidence="11">Piso0_003271 protein</fullName>
    </submittedName>
</protein>
<feature type="compositionally biased region" description="Low complexity" evidence="8">
    <location>
        <begin position="460"/>
        <end position="478"/>
    </location>
</feature>
<keyword evidence="7" id="KW-0539">Nucleus</keyword>
<evidence type="ECO:0000313" key="12">
    <source>
        <dbReference type="Proteomes" id="UP000005222"/>
    </source>
</evidence>
<dbReference type="SUPFAM" id="SSF50729">
    <property type="entry name" value="PH domain-like"/>
    <property type="match status" value="1"/>
</dbReference>
<evidence type="ECO:0000256" key="7">
    <source>
        <dbReference type="ARBA" id="ARBA00023242"/>
    </source>
</evidence>
<sequence length="635" mass="68298">MSKRGASEQITRENFKDSVSDEEPGAASKASSSVLAKRKIIKPRGQKGFSLPSGNGNKNVGLFSFGVAGVSTNSDSLSSSKPDSKTGDDKNEKIKALNNKFVEIINSSHKPDTIVNFSSISRKYIEYYEKIESGSISDNTSNGAKETQGISTQPKNADSSNDVIDVDSDSSDDEQKKSIPVTGPTFTLTSKPQIKDSPFSFDKKKEKKNESDSESEVEIKGPTFTFNKPIKDSVFKLNTTEDAPKDKKENTGSLFGTSNNAASSTGKTTNAANEKDNSESQKNTPVSFGDTKSKSVFSFGSPAPAEPPKPAFSFQASTNAGSSSNTFSFGSSITGQNSSAFGATSNNTKPAFTFNTSEQSSDNKPKPFTFGSAGQTSQDSTPKFSFGQASSESKPFSFTETKKDDFTEGTEKPKSLFSFSAPKDSSNLSETNKDTKTDQSAPFSFSFTPKTNENAGKPLFSFGNNNNQNSNSFSFGNNAIKSNGGDSKDTEEDPSKDEPNVDFKPVASMSPEEVESKTGEENEEALYTKRAKLMHFNPSDSESPYTSKGLGDIKLLKNKSTGKTRFLMRAEGGLRVILNTLVNKDVDYVKMGNGSMVRVPILNPETNAIDTYVIKVKTPADGEELSKAINDAKAE</sequence>
<dbReference type="FunCoup" id="G8YHN2">
    <property type="interactions" value="391"/>
</dbReference>
<feature type="compositionally biased region" description="Polar residues" evidence="8">
    <location>
        <begin position="251"/>
        <end position="272"/>
    </location>
</feature>
<proteinExistence type="predicted"/>
<feature type="region of interest" description="Disordered" evidence="8">
    <location>
        <begin position="1"/>
        <end position="37"/>
    </location>
</feature>
<dbReference type="GO" id="GO:0051028">
    <property type="term" value="P:mRNA transport"/>
    <property type="evidence" value="ECO:0007669"/>
    <property type="project" value="UniProtKB-KW"/>
</dbReference>
<evidence type="ECO:0000256" key="5">
    <source>
        <dbReference type="ARBA" id="ARBA00023010"/>
    </source>
</evidence>
<dbReference type="eggNOG" id="KOG0864">
    <property type="taxonomic scope" value="Eukaryota"/>
</dbReference>
<reference evidence="11" key="1">
    <citation type="submission" date="2011-10" db="EMBL/GenBank/DDBJ databases">
        <authorList>
            <person name="Genoscope - CEA"/>
        </authorList>
    </citation>
    <scope>NUCLEOTIDE SEQUENCE</scope>
</reference>
<feature type="region of interest" description="Disordered" evidence="8">
    <location>
        <begin position="135"/>
        <end position="522"/>
    </location>
</feature>
<dbReference type="OrthoDB" id="185618at2759"/>
<evidence type="ECO:0000256" key="8">
    <source>
        <dbReference type="SAM" id="MobiDB-lite"/>
    </source>
</evidence>
<dbReference type="InterPro" id="IPR015007">
    <property type="entry name" value="NUP2/50/61"/>
</dbReference>
<feature type="compositionally biased region" description="Polar residues" evidence="8">
    <location>
        <begin position="135"/>
        <end position="157"/>
    </location>
</feature>
<keyword evidence="5" id="KW-0811">Translocation</keyword>
<dbReference type="PANTHER" id="PTHR38697:SF1">
    <property type="entry name" value="NUCLEAR PORE COMPLEX PROTEIN SIMILAR TO S. CEREVISIAE NUP2 (EUROFUNG)"/>
    <property type="match status" value="1"/>
</dbReference>
<dbReference type="STRING" id="559304.G8YHN2"/>
<keyword evidence="2" id="KW-0813">Transport</keyword>
<feature type="compositionally biased region" description="Low complexity" evidence="8">
    <location>
        <begin position="71"/>
        <end position="81"/>
    </location>
</feature>
<dbReference type="HOGENOM" id="CLU_018357_0_0_1"/>
<evidence type="ECO:0000256" key="2">
    <source>
        <dbReference type="ARBA" id="ARBA00022448"/>
    </source>
</evidence>
<evidence type="ECO:0000259" key="9">
    <source>
        <dbReference type="PROSITE" id="PS50196"/>
    </source>
</evidence>
<feature type="compositionally biased region" description="Low complexity" evidence="8">
    <location>
        <begin position="26"/>
        <end position="35"/>
    </location>
</feature>
<evidence type="ECO:0000256" key="1">
    <source>
        <dbReference type="ARBA" id="ARBA00004567"/>
    </source>
</evidence>
<dbReference type="CDD" id="cd13181">
    <property type="entry name" value="RanBD_NUP2"/>
    <property type="match status" value="1"/>
</dbReference>
<organism evidence="11 12">
    <name type="scientific">Pichia sorbitophila (strain ATCC MYA-4447 / BCRC 22081 / CBS 7064 / NBRC 10061 / NRRL Y-12695)</name>
    <name type="common">Hybrid yeast</name>
    <dbReference type="NCBI Taxonomy" id="559304"/>
    <lineage>
        <taxon>Eukaryota</taxon>
        <taxon>Fungi</taxon>
        <taxon>Dikarya</taxon>
        <taxon>Ascomycota</taxon>
        <taxon>Saccharomycotina</taxon>
        <taxon>Pichiomycetes</taxon>
        <taxon>Debaryomycetaceae</taxon>
        <taxon>Millerozyma</taxon>
    </lineage>
</organism>
<dbReference type="EMBL" id="FO082052">
    <property type="protein sequence ID" value="CCE80934.1"/>
    <property type="molecule type" value="Genomic_DNA"/>
</dbReference>
<dbReference type="InterPro" id="IPR011993">
    <property type="entry name" value="PH-like_dom_sf"/>
</dbReference>
<dbReference type="InParanoid" id="G8YHN2"/>
<dbReference type="PROSITE" id="PS50196">
    <property type="entry name" value="RANBD1"/>
    <property type="match status" value="1"/>
</dbReference>
<gene>
    <name evidence="11" type="primary">Piso0_003271</name>
    <name evidence="10" type="ORF">GNLVRS01_PISO0G08652g</name>
    <name evidence="11" type="ORF">GNLVRS01_PISO0H08653g</name>
</gene>
<keyword evidence="12" id="KW-1185">Reference proteome</keyword>
<dbReference type="Proteomes" id="UP000005222">
    <property type="component" value="Chromosome G"/>
</dbReference>
<evidence type="ECO:0000256" key="4">
    <source>
        <dbReference type="ARBA" id="ARBA00022927"/>
    </source>
</evidence>
<keyword evidence="3" id="KW-0509">mRNA transport</keyword>
<feature type="compositionally biased region" description="Basic and acidic residues" evidence="8">
    <location>
        <begin position="400"/>
        <end position="414"/>
    </location>
</feature>
<name>G8YHN2_PICSO</name>
<feature type="compositionally biased region" description="Polar residues" evidence="8">
    <location>
        <begin position="372"/>
        <end position="399"/>
    </location>
</feature>
<dbReference type="SMART" id="SM00160">
    <property type="entry name" value="RanBD"/>
    <property type="match status" value="1"/>
</dbReference>
<dbReference type="Gene3D" id="2.30.29.30">
    <property type="entry name" value="Pleckstrin-homology domain (PH domain)/Phosphotyrosine-binding domain (PTB)"/>
    <property type="match status" value="1"/>
</dbReference>
<dbReference type="PANTHER" id="PTHR38697">
    <property type="entry name" value="NUCLEAR PORE COMPLEX PROTEIN SIMILAR TO S. CEREVISIAE NUP2 (EUROFUNG)"/>
    <property type="match status" value="1"/>
</dbReference>
<evidence type="ECO:0000256" key="3">
    <source>
        <dbReference type="ARBA" id="ARBA00022816"/>
    </source>
</evidence>
<dbReference type="GO" id="GO:0005643">
    <property type="term" value="C:nuclear pore"/>
    <property type="evidence" value="ECO:0007669"/>
    <property type="project" value="UniProtKB-SubCell"/>
</dbReference>
<feature type="compositionally biased region" description="Low complexity" evidence="8">
    <location>
        <begin position="316"/>
        <end position="332"/>
    </location>
</feature>
<dbReference type="InterPro" id="IPR000156">
    <property type="entry name" value="Ran_bind_dom"/>
</dbReference>
<dbReference type="AlphaFoldDB" id="G8YHN2"/>
<dbReference type="Proteomes" id="UP000005222">
    <property type="component" value="Chromosome H"/>
</dbReference>
<evidence type="ECO:0000256" key="6">
    <source>
        <dbReference type="ARBA" id="ARBA00023132"/>
    </source>
</evidence>
<feature type="domain" description="RanBD1" evidence="9">
    <location>
        <begin position="502"/>
        <end position="635"/>
    </location>
</feature>
<feature type="compositionally biased region" description="Polar residues" evidence="8">
    <location>
        <begin position="438"/>
        <end position="454"/>
    </location>
</feature>
<evidence type="ECO:0000313" key="11">
    <source>
        <dbReference type="EMBL" id="CCE80934.1"/>
    </source>
</evidence>
<dbReference type="Pfam" id="PF00638">
    <property type="entry name" value="Ran_BP1"/>
    <property type="match status" value="1"/>
</dbReference>
<dbReference type="InterPro" id="IPR053074">
    <property type="entry name" value="NPC_Nucleoporin"/>
</dbReference>
<feature type="region of interest" description="Disordered" evidence="8">
    <location>
        <begin position="71"/>
        <end position="92"/>
    </location>
</feature>
<comment type="subcellular location">
    <subcellularLocation>
        <location evidence="1">Nucleus</location>
        <location evidence="1">Nuclear pore complex</location>
    </subcellularLocation>
</comment>
<keyword evidence="4" id="KW-0653">Protein transport</keyword>
<keyword evidence="6" id="KW-0906">Nuclear pore complex</keyword>
<evidence type="ECO:0000313" key="10">
    <source>
        <dbReference type="EMBL" id="CCE80169.1"/>
    </source>
</evidence>